<evidence type="ECO:0000313" key="2">
    <source>
        <dbReference type="Proteomes" id="UP001359559"/>
    </source>
</evidence>
<evidence type="ECO:0000313" key="1">
    <source>
        <dbReference type="EMBL" id="KAK7303709.1"/>
    </source>
</evidence>
<sequence length="71" mass="8227">MLEVRLTAYDLRLTAYDLRLTTALKVHVSMDESDVRPDQVYILLRLVGYYNSPDYPFSSIRLSVMQLLALC</sequence>
<reference evidence="1 2" key="1">
    <citation type="submission" date="2024-01" db="EMBL/GenBank/DDBJ databases">
        <title>The genomes of 5 underutilized Papilionoideae crops provide insights into root nodulation and disease resistance.</title>
        <authorList>
            <person name="Yuan L."/>
        </authorList>
    </citation>
    <scope>NUCLEOTIDE SEQUENCE [LARGE SCALE GENOMIC DNA]</scope>
    <source>
        <strain evidence="1">LY-2023</strain>
        <tissue evidence="1">Leaf</tissue>
    </source>
</reference>
<accession>A0AAN9PMU0</accession>
<name>A0AAN9PMU0_CLITE</name>
<dbReference type="EMBL" id="JAYKXN010000003">
    <property type="protein sequence ID" value="KAK7303709.1"/>
    <property type="molecule type" value="Genomic_DNA"/>
</dbReference>
<dbReference type="AlphaFoldDB" id="A0AAN9PMU0"/>
<proteinExistence type="predicted"/>
<organism evidence="1 2">
    <name type="scientific">Clitoria ternatea</name>
    <name type="common">Butterfly pea</name>
    <dbReference type="NCBI Taxonomy" id="43366"/>
    <lineage>
        <taxon>Eukaryota</taxon>
        <taxon>Viridiplantae</taxon>
        <taxon>Streptophyta</taxon>
        <taxon>Embryophyta</taxon>
        <taxon>Tracheophyta</taxon>
        <taxon>Spermatophyta</taxon>
        <taxon>Magnoliopsida</taxon>
        <taxon>eudicotyledons</taxon>
        <taxon>Gunneridae</taxon>
        <taxon>Pentapetalae</taxon>
        <taxon>rosids</taxon>
        <taxon>fabids</taxon>
        <taxon>Fabales</taxon>
        <taxon>Fabaceae</taxon>
        <taxon>Papilionoideae</taxon>
        <taxon>50 kb inversion clade</taxon>
        <taxon>NPAAA clade</taxon>
        <taxon>indigoferoid/millettioid clade</taxon>
        <taxon>Phaseoleae</taxon>
        <taxon>Clitoria</taxon>
    </lineage>
</organism>
<comment type="caution">
    <text evidence="1">The sequence shown here is derived from an EMBL/GenBank/DDBJ whole genome shotgun (WGS) entry which is preliminary data.</text>
</comment>
<protein>
    <submittedName>
        <fullName evidence="1">Uncharacterized protein</fullName>
    </submittedName>
</protein>
<dbReference type="Proteomes" id="UP001359559">
    <property type="component" value="Unassembled WGS sequence"/>
</dbReference>
<gene>
    <name evidence="1" type="ORF">RJT34_14622</name>
</gene>
<keyword evidence="2" id="KW-1185">Reference proteome</keyword>